<reference evidence="6 7" key="1">
    <citation type="submission" date="2024-11" db="EMBL/GenBank/DDBJ databases">
        <title>Chromosome-level genome assembly of Eucalyptus globulus Labill. provides insights into its genome evolution.</title>
        <authorList>
            <person name="Li X."/>
        </authorList>
    </citation>
    <scope>NUCLEOTIDE SEQUENCE [LARGE SCALE GENOMIC DNA]</scope>
    <source>
        <strain evidence="6">CL2024</strain>
        <tissue evidence="6">Fresh tender leaves</tissue>
    </source>
</reference>
<evidence type="ECO:0000256" key="2">
    <source>
        <dbReference type="ARBA" id="ARBA00022692"/>
    </source>
</evidence>
<comment type="similarity">
    <text evidence="5">Belongs to the ROH1 family.</text>
</comment>
<name>A0ABD3J0N4_EUCGL</name>
<sequence>MHINLSSLSRLFSPNSADKKEAKLPPEELDSISNSFDESLLIRLRGLSPASVSLAWLSFAVSMLNFAHSTVKSLLPDLELDKTDGLSSWYFVKSMNVLDLCNCISSEIDRLRRHHMKLRITIEHLHLDPNTSEEEIRRARNLLADLEGEGGDIIVKPTSNIEELTRDLAASIGESAPQGKVSPVERAVRHVIHAAVFVTVFVAGVISAAFHASSGALGHIQVPEEFPWGDSFRTIEMAVIAELGRDQEKERKTSVLKEFEDVEARLRHLIEAMDEIAASGRSGKMVERIREMAAALEKANGVLLEGADRLTEAVDGLFETVIEIRTKMMDGLRERPSPEMPLEVYFAMEKNK</sequence>
<dbReference type="GO" id="GO:0016020">
    <property type="term" value="C:membrane"/>
    <property type="evidence" value="ECO:0007669"/>
    <property type="project" value="UniProtKB-SubCell"/>
</dbReference>
<evidence type="ECO:0000256" key="5">
    <source>
        <dbReference type="ARBA" id="ARBA00035114"/>
    </source>
</evidence>
<keyword evidence="7" id="KW-1185">Reference proteome</keyword>
<protein>
    <submittedName>
        <fullName evidence="6">Uncharacterized protein</fullName>
    </submittedName>
</protein>
<dbReference type="PANTHER" id="PTHR31509">
    <property type="entry name" value="BPS1-LIKE PROTEIN"/>
    <property type="match status" value="1"/>
</dbReference>
<evidence type="ECO:0000313" key="7">
    <source>
        <dbReference type="Proteomes" id="UP001634007"/>
    </source>
</evidence>
<dbReference type="EMBL" id="JBJKBG010000010">
    <property type="protein sequence ID" value="KAL3719785.1"/>
    <property type="molecule type" value="Genomic_DNA"/>
</dbReference>
<evidence type="ECO:0000313" key="6">
    <source>
        <dbReference type="EMBL" id="KAL3719785.1"/>
    </source>
</evidence>
<comment type="caution">
    <text evidence="6">The sequence shown here is derived from an EMBL/GenBank/DDBJ whole genome shotgun (WGS) entry which is preliminary data.</text>
</comment>
<evidence type="ECO:0000256" key="4">
    <source>
        <dbReference type="ARBA" id="ARBA00023136"/>
    </source>
</evidence>
<accession>A0ABD3J0N4</accession>
<dbReference type="Pfam" id="PF05633">
    <property type="entry name" value="ROH1-like"/>
    <property type="match status" value="2"/>
</dbReference>
<dbReference type="InterPro" id="IPR008511">
    <property type="entry name" value="ROH1-like"/>
</dbReference>
<keyword evidence="4" id="KW-0472">Membrane</keyword>
<organism evidence="6 7">
    <name type="scientific">Eucalyptus globulus</name>
    <name type="common">Tasmanian blue gum</name>
    <dbReference type="NCBI Taxonomy" id="34317"/>
    <lineage>
        <taxon>Eukaryota</taxon>
        <taxon>Viridiplantae</taxon>
        <taxon>Streptophyta</taxon>
        <taxon>Embryophyta</taxon>
        <taxon>Tracheophyta</taxon>
        <taxon>Spermatophyta</taxon>
        <taxon>Magnoliopsida</taxon>
        <taxon>eudicotyledons</taxon>
        <taxon>Gunneridae</taxon>
        <taxon>Pentapetalae</taxon>
        <taxon>rosids</taxon>
        <taxon>malvids</taxon>
        <taxon>Myrtales</taxon>
        <taxon>Myrtaceae</taxon>
        <taxon>Myrtoideae</taxon>
        <taxon>Eucalypteae</taxon>
        <taxon>Eucalyptus</taxon>
    </lineage>
</organism>
<comment type="subcellular location">
    <subcellularLocation>
        <location evidence="1">Membrane</location>
        <topology evidence="1">Single-pass membrane protein</topology>
    </subcellularLocation>
</comment>
<evidence type="ECO:0000256" key="1">
    <source>
        <dbReference type="ARBA" id="ARBA00004167"/>
    </source>
</evidence>
<dbReference type="Proteomes" id="UP001634007">
    <property type="component" value="Unassembled WGS sequence"/>
</dbReference>
<keyword evidence="3" id="KW-1133">Transmembrane helix</keyword>
<keyword evidence="2" id="KW-0812">Transmembrane</keyword>
<proteinExistence type="inferred from homology"/>
<evidence type="ECO:0000256" key="3">
    <source>
        <dbReference type="ARBA" id="ARBA00022989"/>
    </source>
</evidence>
<dbReference type="AlphaFoldDB" id="A0ABD3J0N4"/>
<gene>
    <name evidence="6" type="ORF">ACJRO7_004721</name>
</gene>